<gene>
    <name evidence="2" type="ORF">AVEN_131314_1</name>
</gene>
<organism evidence="2 3">
    <name type="scientific">Araneus ventricosus</name>
    <name type="common">Orbweaver spider</name>
    <name type="synonym">Epeira ventricosa</name>
    <dbReference type="NCBI Taxonomy" id="182803"/>
    <lineage>
        <taxon>Eukaryota</taxon>
        <taxon>Metazoa</taxon>
        <taxon>Ecdysozoa</taxon>
        <taxon>Arthropoda</taxon>
        <taxon>Chelicerata</taxon>
        <taxon>Arachnida</taxon>
        <taxon>Araneae</taxon>
        <taxon>Araneomorphae</taxon>
        <taxon>Entelegynae</taxon>
        <taxon>Araneoidea</taxon>
        <taxon>Araneidae</taxon>
        <taxon>Araneus</taxon>
    </lineage>
</organism>
<dbReference type="EMBL" id="BGPR01006600">
    <property type="protein sequence ID" value="GBN20332.1"/>
    <property type="molecule type" value="Genomic_DNA"/>
</dbReference>
<protein>
    <recommendedName>
        <fullName evidence="1">Integrase zinc-binding domain-containing protein</fullName>
    </recommendedName>
</protein>
<accession>A0A4Y2M0R9</accession>
<dbReference type="OrthoDB" id="6537890at2759"/>
<evidence type="ECO:0000313" key="2">
    <source>
        <dbReference type="EMBL" id="GBN20332.1"/>
    </source>
</evidence>
<keyword evidence="3" id="KW-1185">Reference proteome</keyword>
<dbReference type="AlphaFoldDB" id="A0A4Y2M0R9"/>
<dbReference type="Proteomes" id="UP000499080">
    <property type="component" value="Unassembled WGS sequence"/>
</dbReference>
<name>A0A4Y2M0R9_ARAVE</name>
<feature type="domain" description="Integrase zinc-binding" evidence="1">
    <location>
        <begin position="95"/>
        <end position="129"/>
    </location>
</feature>
<evidence type="ECO:0000259" key="1">
    <source>
        <dbReference type="Pfam" id="PF17921"/>
    </source>
</evidence>
<proteinExistence type="predicted"/>
<comment type="caution">
    <text evidence="2">The sequence shown here is derived from an EMBL/GenBank/DDBJ whole genome shotgun (WGS) entry which is preliminary data.</text>
</comment>
<dbReference type="Pfam" id="PF17921">
    <property type="entry name" value="Integrase_H2C2"/>
    <property type="match status" value="1"/>
</dbReference>
<dbReference type="InterPro" id="IPR041588">
    <property type="entry name" value="Integrase_H2C2"/>
</dbReference>
<evidence type="ECO:0000313" key="3">
    <source>
        <dbReference type="Proteomes" id="UP000499080"/>
    </source>
</evidence>
<sequence length="129" mass="14709">MEIDISVEVLTTATVDPWSSCNIQKSQLEDPAIKPILEKKLNSTHQPSWQEIAPESPATKRFSALWDSLHLKNGVLYRKWKSDNGSSCRWLLILPKSIIQEVLRETHDSASGGHFGVMKTLSKTRERFY</sequence>
<dbReference type="FunFam" id="1.10.340.70:FF:000001">
    <property type="entry name" value="Retrovirus-related Pol polyprotein from transposon gypsy-like Protein"/>
    <property type="match status" value="1"/>
</dbReference>
<reference evidence="2 3" key="1">
    <citation type="journal article" date="2019" name="Sci. Rep.">
        <title>Orb-weaving spider Araneus ventricosus genome elucidates the spidroin gene catalogue.</title>
        <authorList>
            <person name="Kono N."/>
            <person name="Nakamura H."/>
            <person name="Ohtoshi R."/>
            <person name="Moran D.A.P."/>
            <person name="Shinohara A."/>
            <person name="Yoshida Y."/>
            <person name="Fujiwara M."/>
            <person name="Mori M."/>
            <person name="Tomita M."/>
            <person name="Arakawa K."/>
        </authorList>
    </citation>
    <scope>NUCLEOTIDE SEQUENCE [LARGE SCALE GENOMIC DNA]</scope>
</reference>
<dbReference type="Gene3D" id="1.10.340.70">
    <property type="match status" value="1"/>
</dbReference>